<dbReference type="SUPFAM" id="SSF52058">
    <property type="entry name" value="L domain-like"/>
    <property type="match status" value="1"/>
</dbReference>
<gene>
    <name evidence="1" type="ORF">Vbra_1663</name>
</gene>
<dbReference type="Gene3D" id="3.80.10.10">
    <property type="entry name" value="Ribonuclease Inhibitor"/>
    <property type="match status" value="1"/>
</dbReference>
<evidence type="ECO:0008006" key="3">
    <source>
        <dbReference type="Google" id="ProtNLM"/>
    </source>
</evidence>
<dbReference type="PANTHER" id="PTHR48010">
    <property type="entry name" value="OS05G0588300 PROTEIN"/>
    <property type="match status" value="1"/>
</dbReference>
<dbReference type="PANTHER" id="PTHR48010:SF58">
    <property type="entry name" value="RECEPTOR PROTEIN KINASE-LIKE PROTEIN ZAR1"/>
    <property type="match status" value="1"/>
</dbReference>
<protein>
    <recommendedName>
        <fullName evidence="3">L domain-like protein</fullName>
    </recommendedName>
</protein>
<name>A0A0G4EIS7_VITBC</name>
<reference evidence="1 2" key="1">
    <citation type="submission" date="2014-11" db="EMBL/GenBank/DDBJ databases">
        <authorList>
            <person name="Zhu J."/>
            <person name="Qi W."/>
            <person name="Song R."/>
        </authorList>
    </citation>
    <scope>NUCLEOTIDE SEQUENCE [LARGE SCALE GENOMIC DNA]</scope>
</reference>
<dbReference type="InParanoid" id="A0A0G4EIS7"/>
<dbReference type="PhylomeDB" id="A0A0G4EIS7"/>
<dbReference type="EMBL" id="CDMY01000241">
    <property type="protein sequence ID" value="CEL95925.1"/>
    <property type="molecule type" value="Genomic_DNA"/>
</dbReference>
<dbReference type="InterPro" id="IPR032675">
    <property type="entry name" value="LRR_dom_sf"/>
</dbReference>
<evidence type="ECO:0000313" key="1">
    <source>
        <dbReference type="EMBL" id="CEL95925.1"/>
    </source>
</evidence>
<dbReference type="AlphaFoldDB" id="A0A0G4EIS7"/>
<dbReference type="STRING" id="1169540.A0A0G4EIS7"/>
<dbReference type="OMA" id="ASITHCR"/>
<dbReference type="OrthoDB" id="1939111at2759"/>
<evidence type="ECO:0000313" key="2">
    <source>
        <dbReference type="Proteomes" id="UP000041254"/>
    </source>
</evidence>
<keyword evidence="2" id="KW-1185">Reference proteome</keyword>
<dbReference type="VEuPathDB" id="CryptoDB:Vbra_1663"/>
<proteinExistence type="predicted"/>
<dbReference type="Proteomes" id="UP000041254">
    <property type="component" value="Unassembled WGS sequence"/>
</dbReference>
<sequence>MEELMRCDSCQEDAAALFEWSYEAGLVGNETKSTFEDNLCVVPFITCVRLSEALADGGPREGYILALTADRRHMEVSDVPLILQQRGRNALVFSASFNRLRHLVCFLADEMPIQGSLDDDIAKVTSLRVIDLSGVDGMTGPLPTTIGQLPYLKGLYIVDLLSGPIPSSLANLSRLEALELIRTDLSGPIPEDIGRLHRLRILTMSDNKRMEGPFPASITHCRNLTHLVLEATGLTGPLPGDLGSLSRLVALELPSNRLTGELPWYS</sequence>
<organism evidence="1 2">
    <name type="scientific">Vitrella brassicaformis (strain CCMP3155)</name>
    <dbReference type="NCBI Taxonomy" id="1169540"/>
    <lineage>
        <taxon>Eukaryota</taxon>
        <taxon>Sar</taxon>
        <taxon>Alveolata</taxon>
        <taxon>Colpodellida</taxon>
        <taxon>Vitrellaceae</taxon>
        <taxon>Vitrella</taxon>
    </lineage>
</organism>
<dbReference type="InterPro" id="IPR050994">
    <property type="entry name" value="At_inactive_RLKs"/>
</dbReference>
<accession>A0A0G4EIS7</accession>